<keyword evidence="1" id="KW-1133">Transmembrane helix</keyword>
<keyword evidence="1" id="KW-0812">Transmembrane</keyword>
<organism evidence="2">
    <name type="scientific">Chromera velia CCMP2878</name>
    <dbReference type="NCBI Taxonomy" id="1169474"/>
    <lineage>
        <taxon>Eukaryota</taxon>
        <taxon>Sar</taxon>
        <taxon>Alveolata</taxon>
        <taxon>Colpodellida</taxon>
        <taxon>Chromeraceae</taxon>
        <taxon>Chromera</taxon>
    </lineage>
</organism>
<dbReference type="AlphaFoldDB" id="A0A0G4GE37"/>
<protein>
    <submittedName>
        <fullName evidence="2">Uncharacterized protein</fullName>
    </submittedName>
</protein>
<reference evidence="2" key="1">
    <citation type="submission" date="2014-11" db="EMBL/GenBank/DDBJ databases">
        <authorList>
            <person name="Otto D Thomas"/>
            <person name="Naeem Raeece"/>
        </authorList>
    </citation>
    <scope>NUCLEOTIDE SEQUENCE</scope>
</reference>
<evidence type="ECO:0000256" key="1">
    <source>
        <dbReference type="SAM" id="Phobius"/>
    </source>
</evidence>
<name>A0A0G4GE37_9ALVE</name>
<feature type="transmembrane region" description="Helical" evidence="1">
    <location>
        <begin position="169"/>
        <end position="187"/>
    </location>
</feature>
<gene>
    <name evidence="2" type="ORF">Cvel_21487</name>
</gene>
<dbReference type="VEuPathDB" id="CryptoDB:Cvel_21487"/>
<keyword evidence="1" id="KW-0472">Membrane</keyword>
<accession>A0A0G4GE37</accession>
<proteinExistence type="predicted"/>
<evidence type="ECO:0000313" key="2">
    <source>
        <dbReference type="EMBL" id="CEM27663.1"/>
    </source>
</evidence>
<sequence length="205" mass="22645">MTRQADYHTPDSSEPEWVIHSSSAASVPHLYDRALTLATFEHPLRLRSCSVSLLHLSTMRSLITFLLLAGSCKGFLVPLRRLRSSARTATNLMQPTAVVNVQQDVAASPSVEQSSQSVLTEGRLGRNFDTSSLFLADEDDVGVTPRSTSGLKFDVPSEETTDANEAKSWAIMGVLMVGAFVVPWLQLQWYTADDADDFEVKRREN</sequence>
<dbReference type="EMBL" id="CDMZ01001124">
    <property type="protein sequence ID" value="CEM27663.1"/>
    <property type="molecule type" value="Genomic_DNA"/>
</dbReference>